<evidence type="ECO:0000313" key="3">
    <source>
        <dbReference type="Proteomes" id="UP000813824"/>
    </source>
</evidence>
<evidence type="ECO:0000313" key="2">
    <source>
        <dbReference type="EMBL" id="KAH8092608.1"/>
    </source>
</evidence>
<reference evidence="2" key="1">
    <citation type="journal article" date="2021" name="New Phytol.">
        <title>Evolutionary innovations through gain and loss of genes in the ectomycorrhizal Boletales.</title>
        <authorList>
            <person name="Wu G."/>
            <person name="Miyauchi S."/>
            <person name="Morin E."/>
            <person name="Kuo A."/>
            <person name="Drula E."/>
            <person name="Varga T."/>
            <person name="Kohler A."/>
            <person name="Feng B."/>
            <person name="Cao Y."/>
            <person name="Lipzen A."/>
            <person name="Daum C."/>
            <person name="Hundley H."/>
            <person name="Pangilinan J."/>
            <person name="Johnson J."/>
            <person name="Barry K."/>
            <person name="LaButti K."/>
            <person name="Ng V."/>
            <person name="Ahrendt S."/>
            <person name="Min B."/>
            <person name="Choi I.G."/>
            <person name="Park H."/>
            <person name="Plett J.M."/>
            <person name="Magnuson J."/>
            <person name="Spatafora J.W."/>
            <person name="Nagy L.G."/>
            <person name="Henrissat B."/>
            <person name="Grigoriev I.V."/>
            <person name="Yang Z.L."/>
            <person name="Xu J."/>
            <person name="Martin F.M."/>
        </authorList>
    </citation>
    <scope>NUCLEOTIDE SEQUENCE</scope>
    <source>
        <strain evidence="2">KKN 215</strain>
    </source>
</reference>
<evidence type="ECO:0000256" key="1">
    <source>
        <dbReference type="SAM" id="MobiDB-lite"/>
    </source>
</evidence>
<feature type="region of interest" description="Disordered" evidence="1">
    <location>
        <begin position="160"/>
        <end position="180"/>
    </location>
</feature>
<name>A0A8K0XMQ0_9AGAR</name>
<feature type="region of interest" description="Disordered" evidence="1">
    <location>
        <begin position="101"/>
        <end position="142"/>
    </location>
</feature>
<accession>A0A8K0XMQ0</accession>
<dbReference type="Proteomes" id="UP000813824">
    <property type="component" value="Unassembled WGS sequence"/>
</dbReference>
<dbReference type="EMBL" id="JAEVFJ010000031">
    <property type="protein sequence ID" value="KAH8092608.1"/>
    <property type="molecule type" value="Genomic_DNA"/>
</dbReference>
<sequence>MIGGISSFMNGGRSNPHPNYHAMPTEINYPYAPSICQVCYLRPTSGGTEYCSKTCAAAVTYSKPTSSSSSRNLCKYCRAKPKYDKYEYCGKTCAEKAAAAASSHSHSQSRSHHGRSRSESKSHSVTPLRIQVPSTQDRDQKMHMFGPLGDLVATVAKVVSRQDNDKESGSESEDDSGVPRCMLPKCKQRVHVDKNGRITSEYCSQSHREKAVDSGLASPCVMCLSNPQRASDHFCGRACKEEALTKRR</sequence>
<comment type="caution">
    <text evidence="2">The sequence shown here is derived from an EMBL/GenBank/DDBJ whole genome shotgun (WGS) entry which is preliminary data.</text>
</comment>
<keyword evidence="3" id="KW-1185">Reference proteome</keyword>
<organism evidence="2 3">
    <name type="scientific">Cristinia sonorae</name>
    <dbReference type="NCBI Taxonomy" id="1940300"/>
    <lineage>
        <taxon>Eukaryota</taxon>
        <taxon>Fungi</taxon>
        <taxon>Dikarya</taxon>
        <taxon>Basidiomycota</taxon>
        <taxon>Agaricomycotina</taxon>
        <taxon>Agaricomycetes</taxon>
        <taxon>Agaricomycetidae</taxon>
        <taxon>Agaricales</taxon>
        <taxon>Pleurotineae</taxon>
        <taxon>Stephanosporaceae</taxon>
        <taxon>Cristinia</taxon>
    </lineage>
</organism>
<gene>
    <name evidence="2" type="ORF">BXZ70DRAFT_447836</name>
</gene>
<dbReference type="AlphaFoldDB" id="A0A8K0XMQ0"/>
<feature type="compositionally biased region" description="Basic and acidic residues" evidence="1">
    <location>
        <begin position="160"/>
        <end position="169"/>
    </location>
</feature>
<dbReference type="OrthoDB" id="3171385at2759"/>
<protein>
    <submittedName>
        <fullName evidence="2">Uncharacterized protein</fullName>
    </submittedName>
</protein>
<proteinExistence type="predicted"/>